<dbReference type="RefSeq" id="WP_166062870.1">
    <property type="nucleotide sequence ID" value="NZ_CP049889.1"/>
</dbReference>
<dbReference type="Pfam" id="PF09648">
    <property type="entry name" value="YycI"/>
    <property type="match status" value="1"/>
</dbReference>
<keyword evidence="1" id="KW-0472">Membrane</keyword>
<organism evidence="3 4">
    <name type="scientific">Jeotgalibaca porci</name>
    <dbReference type="NCBI Taxonomy" id="1868793"/>
    <lineage>
        <taxon>Bacteria</taxon>
        <taxon>Bacillati</taxon>
        <taxon>Bacillota</taxon>
        <taxon>Bacilli</taxon>
        <taxon>Lactobacillales</taxon>
        <taxon>Carnobacteriaceae</taxon>
        <taxon>Jeotgalibaca</taxon>
    </lineage>
</organism>
<gene>
    <name evidence="3" type="ORF">G7058_07110</name>
</gene>
<keyword evidence="1" id="KW-1133">Transmembrane helix</keyword>
<dbReference type="GeneID" id="94553048"/>
<dbReference type="AlphaFoldDB" id="A0A6G7WHW3"/>
<evidence type="ECO:0000313" key="4">
    <source>
        <dbReference type="Proteomes" id="UP000501830"/>
    </source>
</evidence>
<dbReference type="EMBL" id="CP049889">
    <property type="protein sequence ID" value="QIK51811.1"/>
    <property type="molecule type" value="Genomic_DNA"/>
</dbReference>
<evidence type="ECO:0000313" key="3">
    <source>
        <dbReference type="EMBL" id="QIK51811.1"/>
    </source>
</evidence>
<name>A0A6G7WHW3_9LACT</name>
<reference evidence="3 4" key="1">
    <citation type="journal article" date="2017" name="Int. J. Syst. Evol. Microbiol.">
        <title>Jeotgalibaca porci sp. nov. and Jeotgalibaca arthritidis sp. nov., isolated from pigs, and emended description of the genus Jeotgalibaca.</title>
        <authorList>
            <person name="Zamora L."/>
            <person name="Perez-Sancho M."/>
            <person name="Dominguez L."/>
            <person name="Fernandez-Garayzabal J.F."/>
            <person name="Vela A.I."/>
        </authorList>
    </citation>
    <scope>NUCLEOTIDE SEQUENCE [LARGE SCALE GENOMIC DNA]</scope>
    <source>
        <strain evidence="3 4">CCUG 69148</strain>
    </source>
</reference>
<protein>
    <submittedName>
        <fullName evidence="3">Regulator of YycFG</fullName>
    </submittedName>
</protein>
<feature type="transmembrane region" description="Helical" evidence="1">
    <location>
        <begin position="6"/>
        <end position="26"/>
    </location>
</feature>
<evidence type="ECO:0000259" key="2">
    <source>
        <dbReference type="Pfam" id="PF09648"/>
    </source>
</evidence>
<dbReference type="Proteomes" id="UP000501830">
    <property type="component" value="Chromosome"/>
</dbReference>
<evidence type="ECO:0000256" key="1">
    <source>
        <dbReference type="SAM" id="Phobius"/>
    </source>
</evidence>
<keyword evidence="1" id="KW-0812">Transmembrane</keyword>
<dbReference type="GO" id="GO:0016020">
    <property type="term" value="C:membrane"/>
    <property type="evidence" value="ECO:0007669"/>
    <property type="project" value="InterPro"/>
</dbReference>
<accession>A0A6G7WHW3</accession>
<dbReference type="InterPro" id="IPR018604">
    <property type="entry name" value="YycI-like"/>
</dbReference>
<feature type="domain" description="Regulatory protein YycH-like" evidence="2">
    <location>
        <begin position="38"/>
        <end position="259"/>
    </location>
</feature>
<keyword evidence="4" id="KW-1185">Reference proteome</keyword>
<dbReference type="KEGG" id="jpo:G7058_07110"/>
<sequence>MDYKRVQIILIITFSILNLYLLTVFLEKDDAFNFGDSSTTVNLEEGLRNDNIQSPELSRENEEIAVIKTDKNMFLRENASSLKNQTTRMDNNLLFSILSEPIELDFETKDLTLTNRLKPLQEFKDSGNVLEGAKYDFISYQELNQRIYYVQHSDDGVPIADGTATLVFHLNADNEVISYEQTYVGDSEAQGRLRTVISEQTAIESLYLNNQIPDDSTIRLLTLSYYQTLSLKDMNIYSPMWYVEIARENVGIQVKRVDALTGSIISAPVVQEDNADTMESESFSDQDDVVTDLQLSSEAEAGLSERKLISE</sequence>
<dbReference type="Gene3D" id="2.40.128.690">
    <property type="entry name" value="YycH protein, domain 3-like"/>
    <property type="match status" value="1"/>
</dbReference>
<proteinExistence type="predicted"/>